<keyword evidence="1" id="KW-0732">Signal</keyword>
<dbReference type="Gene3D" id="2.70.220.10">
    <property type="entry name" value="Ganglioside GM2 activator"/>
    <property type="match status" value="1"/>
</dbReference>
<dbReference type="Proteomes" id="UP000827284">
    <property type="component" value="Unassembled WGS sequence"/>
</dbReference>
<evidence type="ECO:0000256" key="1">
    <source>
        <dbReference type="ARBA" id="ARBA00022729"/>
    </source>
</evidence>
<dbReference type="InterPro" id="IPR036846">
    <property type="entry name" value="GM2-AP_sf"/>
</dbReference>
<evidence type="ECO:0000313" key="4">
    <source>
        <dbReference type="EMBL" id="GJJ70187.1"/>
    </source>
</evidence>
<protein>
    <recommendedName>
        <fullName evidence="3">MD-2-related lipid-recognition domain-containing protein</fullName>
    </recommendedName>
</protein>
<comment type="caution">
    <text evidence="4">The sequence shown here is derived from an EMBL/GenBank/DDBJ whole genome shotgun (WGS) entry which is preliminary data.</text>
</comment>
<dbReference type="OrthoDB" id="6409159at2759"/>
<keyword evidence="2" id="KW-1133">Transmembrane helix</keyword>
<gene>
    <name evidence="4" type="ORF">EMPS_02536</name>
</gene>
<accession>A0A9P3H5M3</accession>
<reference evidence="4" key="2">
    <citation type="journal article" date="2022" name="Microbiol. Resour. Announc.">
        <title>Whole-Genome Sequence of Entomortierella parvispora E1425, a Mucoromycotan Fungus Associated with Burkholderiaceae-Related Endosymbiotic Bacteria.</title>
        <authorList>
            <person name="Herlambang A."/>
            <person name="Guo Y."/>
            <person name="Takashima Y."/>
            <person name="Narisawa K."/>
            <person name="Ohta H."/>
            <person name="Nishizawa T."/>
        </authorList>
    </citation>
    <scope>NUCLEOTIDE SEQUENCE</scope>
    <source>
        <strain evidence="4">E1425</strain>
    </source>
</reference>
<evidence type="ECO:0000259" key="3">
    <source>
        <dbReference type="SMART" id="SM00737"/>
    </source>
</evidence>
<dbReference type="AlphaFoldDB" id="A0A9P3H5M3"/>
<feature type="transmembrane region" description="Helical" evidence="2">
    <location>
        <begin position="60"/>
        <end position="78"/>
    </location>
</feature>
<dbReference type="Pfam" id="PF02221">
    <property type="entry name" value="E1_DerP2_DerF2"/>
    <property type="match status" value="1"/>
</dbReference>
<dbReference type="EMBL" id="BQFW01000003">
    <property type="protein sequence ID" value="GJJ70187.1"/>
    <property type="molecule type" value="Genomic_DNA"/>
</dbReference>
<organism evidence="4 5">
    <name type="scientific">Entomortierella parvispora</name>
    <dbReference type="NCBI Taxonomy" id="205924"/>
    <lineage>
        <taxon>Eukaryota</taxon>
        <taxon>Fungi</taxon>
        <taxon>Fungi incertae sedis</taxon>
        <taxon>Mucoromycota</taxon>
        <taxon>Mortierellomycotina</taxon>
        <taxon>Mortierellomycetes</taxon>
        <taxon>Mortierellales</taxon>
        <taxon>Mortierellaceae</taxon>
        <taxon>Entomortierella</taxon>
    </lineage>
</organism>
<sequence length="268" mass="29762">MEIRAKVFPPRRTLNAAIFLLFDIHLSTSTALSFFFFGFNFPNSKYRTHRKFKTMKTTSLLVGIVATALALLVSVEAAPGKQHKDHHHHKYDYNKDPLLRMTFSKSHRREGQARNNPHALSAEEERFKSCGGSKDLFHIQSITSNRHLCSGCKACINIEGMLQGPVDEGSKVRLTVSKYIFTVFDQTYDLCAMLARIENGPRCPLAPNSDGLRACLPLDKSLTTGISAGIRVAAVDSKQNPLFCIEGSAMVEKDCPRDVGPGSYACEH</sequence>
<evidence type="ECO:0000256" key="2">
    <source>
        <dbReference type="SAM" id="Phobius"/>
    </source>
</evidence>
<dbReference type="SMART" id="SM00737">
    <property type="entry name" value="ML"/>
    <property type="match status" value="1"/>
</dbReference>
<proteinExistence type="predicted"/>
<dbReference type="InterPro" id="IPR003172">
    <property type="entry name" value="ML_dom"/>
</dbReference>
<keyword evidence="2" id="KW-0472">Membrane</keyword>
<feature type="transmembrane region" description="Helical" evidence="2">
    <location>
        <begin position="16"/>
        <end position="39"/>
    </location>
</feature>
<reference evidence="4" key="1">
    <citation type="submission" date="2021-11" db="EMBL/GenBank/DDBJ databases">
        <authorList>
            <person name="Herlambang A."/>
            <person name="Guo Y."/>
            <person name="Takashima Y."/>
            <person name="Nishizawa T."/>
        </authorList>
    </citation>
    <scope>NUCLEOTIDE SEQUENCE</scope>
    <source>
        <strain evidence="4">E1425</strain>
    </source>
</reference>
<feature type="domain" description="MD-2-related lipid-recognition" evidence="3">
    <location>
        <begin position="127"/>
        <end position="249"/>
    </location>
</feature>
<keyword evidence="5" id="KW-1185">Reference proteome</keyword>
<keyword evidence="2" id="KW-0812">Transmembrane</keyword>
<name>A0A9P3H5M3_9FUNG</name>
<evidence type="ECO:0000313" key="5">
    <source>
        <dbReference type="Proteomes" id="UP000827284"/>
    </source>
</evidence>